<dbReference type="AlphaFoldDB" id="A0A3S5WGY5"/>
<dbReference type="Proteomes" id="UP000285301">
    <property type="component" value="Unassembled WGS sequence"/>
</dbReference>
<keyword evidence="6" id="KW-0445">Lipid transport</keyword>
<feature type="region of interest" description="Disordered" evidence="9">
    <location>
        <begin position="615"/>
        <end position="636"/>
    </location>
</feature>
<dbReference type="PROSITE" id="PS51847">
    <property type="entry name" value="SMP"/>
    <property type="match status" value="1"/>
</dbReference>
<feature type="region of interest" description="Disordered" evidence="9">
    <location>
        <begin position="10"/>
        <end position="43"/>
    </location>
</feature>
<dbReference type="EMBL" id="NCKU01002997">
    <property type="protein sequence ID" value="RWS08378.1"/>
    <property type="molecule type" value="Genomic_DNA"/>
</dbReference>
<comment type="subcellular location">
    <subcellularLocation>
        <location evidence="1">Endoplasmic reticulum membrane</location>
    </subcellularLocation>
</comment>
<protein>
    <submittedName>
        <fullName evidence="13">Testis-expressed sequence 2 protein-like protein</fullName>
    </submittedName>
</protein>
<reference evidence="13 14" key="1">
    <citation type="journal article" date="2018" name="Gigascience">
        <title>Genomes of trombidid mites reveal novel predicted allergens and laterally-transferred genes associated with secondary metabolism.</title>
        <authorList>
            <person name="Dong X."/>
            <person name="Chaisiri K."/>
            <person name="Xia D."/>
            <person name="Armstrong S.D."/>
            <person name="Fang Y."/>
            <person name="Donnelly M.J."/>
            <person name="Kadowaki T."/>
            <person name="McGarry J.W."/>
            <person name="Darby A.C."/>
            <person name="Makepeace B.L."/>
        </authorList>
    </citation>
    <scope>NUCLEOTIDE SEQUENCE [LARGE SCALE GENOMIC DNA]</scope>
    <source>
        <strain evidence="13">UoL-WK</strain>
    </source>
</reference>
<evidence type="ECO:0000256" key="2">
    <source>
        <dbReference type="ARBA" id="ARBA00022448"/>
    </source>
</evidence>
<name>A0A3S5WGY5_9ACAR</name>
<keyword evidence="3 10" id="KW-0812">Transmembrane</keyword>
<evidence type="ECO:0000256" key="4">
    <source>
        <dbReference type="ARBA" id="ARBA00022824"/>
    </source>
</evidence>
<feature type="compositionally biased region" description="Acidic residues" evidence="9">
    <location>
        <begin position="615"/>
        <end position="630"/>
    </location>
</feature>
<evidence type="ECO:0000256" key="1">
    <source>
        <dbReference type="ARBA" id="ARBA00004586"/>
    </source>
</evidence>
<evidence type="ECO:0000256" key="7">
    <source>
        <dbReference type="ARBA" id="ARBA00023121"/>
    </source>
</evidence>
<keyword evidence="4" id="KW-0256">Endoplasmic reticulum</keyword>
<sequence length="774" mass="89617">MFQNSVKEFYARHKAGRQVEQSSNGKDSSKDRESSDETSQSFFNDWSKKLHHFIEERKEKSAQQKREKEGLVTAVSYSGHGINSSVGSINGDEESDLIFDDETNKENEIDSKASTPTNECIKTIEEKLSFEVKPCTESSSSSANSVFVEETSANETTNDVYPSSPGEQTNSFQYYLTYFFELYKSWSWTWSRVYYAFSILMLLPAFLFVYTSPLPSFINGLLFGVFLTLLAFGVLFVIVLNSVFIKRKPDTPQSSKKISIESIQYEDTINRKEIFQEWMYEYLLDEANAAANIEGSGNKRKRIRLIYVRLEGTYLRLSIPKGDIKKSKINEDPAKIPFINQRYYEFSKMRNKRLFFWLPKNIRNKKKYLFAKKYPLILEFERNENNVYKTIKLVLFVFTSRGKEEWYQRLRRAMGIREIESENRVEASSDPPSPNEREHHLADYETIRRVQSLSSVSLPPSSSSASLTSKRKNYEQFINQIMNDKILLDNDSPLLWFNALLGRVFFDFLTHKHWSHWAQVKIQRKLSRIKLPYFIQTLTLTSLDLGPSVPRFVSVKKTPAIDDKGLWVDFDVDYSGGLMMTLETKLNLMKLKDQGSLEKELKPIRKQPLTDFVDSDEESIVSSSDEEDTEEGGHTLEDTSKQMFLKFVDKIASSKYFQSATDNKFVKKAMEEVSNTPLVLTVHVLELRGTLSINMPQPPSDRLWYGFREPPHLEIEAKPRLGEHQVSMHQVIEWIEKKLKQLFNKILVIPNMDDIVLQIMMGNVNETSCVSNVP</sequence>
<evidence type="ECO:0000259" key="11">
    <source>
        <dbReference type="PROSITE" id="PS51847"/>
    </source>
</evidence>
<dbReference type="PANTHER" id="PTHR13466">
    <property type="entry name" value="TEX2 PROTEIN-RELATED"/>
    <property type="match status" value="1"/>
</dbReference>
<keyword evidence="5 10" id="KW-1133">Transmembrane helix</keyword>
<feature type="transmembrane region" description="Helical" evidence="10">
    <location>
        <begin position="193"/>
        <end position="211"/>
    </location>
</feature>
<dbReference type="GO" id="GO:0005789">
    <property type="term" value="C:endoplasmic reticulum membrane"/>
    <property type="evidence" value="ECO:0007669"/>
    <property type="project" value="UniProtKB-SubCell"/>
</dbReference>
<accession>A0A3S5WGY5</accession>
<evidence type="ECO:0000313" key="14">
    <source>
        <dbReference type="Proteomes" id="UP000285301"/>
    </source>
</evidence>
<evidence type="ECO:0000256" key="5">
    <source>
        <dbReference type="ARBA" id="ARBA00022989"/>
    </source>
</evidence>
<comment type="caution">
    <text evidence="13">The sequence shown here is derived from an EMBL/GenBank/DDBJ whole genome shotgun (WGS) entry which is preliminary data.</text>
</comment>
<dbReference type="CDD" id="cd21675">
    <property type="entry name" value="SMP_TEX2"/>
    <property type="match status" value="1"/>
</dbReference>
<dbReference type="Pfam" id="PF10296">
    <property type="entry name" value="MMM1"/>
    <property type="match status" value="1"/>
</dbReference>
<keyword evidence="8 10" id="KW-0472">Membrane</keyword>
<evidence type="ECO:0000313" key="13">
    <source>
        <dbReference type="EMBL" id="RWS08379.1"/>
    </source>
</evidence>
<evidence type="ECO:0000256" key="9">
    <source>
        <dbReference type="SAM" id="MobiDB-lite"/>
    </source>
</evidence>
<organism evidence="13 14">
    <name type="scientific">Dinothrombium tinctorium</name>
    <dbReference type="NCBI Taxonomy" id="1965070"/>
    <lineage>
        <taxon>Eukaryota</taxon>
        <taxon>Metazoa</taxon>
        <taxon>Ecdysozoa</taxon>
        <taxon>Arthropoda</taxon>
        <taxon>Chelicerata</taxon>
        <taxon>Arachnida</taxon>
        <taxon>Acari</taxon>
        <taxon>Acariformes</taxon>
        <taxon>Trombidiformes</taxon>
        <taxon>Prostigmata</taxon>
        <taxon>Anystina</taxon>
        <taxon>Parasitengona</taxon>
        <taxon>Trombidioidea</taxon>
        <taxon>Trombidiidae</taxon>
        <taxon>Dinothrombium</taxon>
    </lineage>
</organism>
<evidence type="ECO:0000256" key="10">
    <source>
        <dbReference type="SAM" id="Phobius"/>
    </source>
</evidence>
<feature type="domain" description="SMP-LTD" evidence="11">
    <location>
        <begin position="490"/>
        <end position="758"/>
    </location>
</feature>
<dbReference type="GO" id="GO:0008289">
    <property type="term" value="F:lipid binding"/>
    <property type="evidence" value="ECO:0007669"/>
    <property type="project" value="UniProtKB-KW"/>
</dbReference>
<reference evidence="13" key="2">
    <citation type="submission" date="2018-11" db="EMBL/GenBank/DDBJ databases">
        <title>Trombidioid mite genomics.</title>
        <authorList>
            <person name="Dong X."/>
        </authorList>
    </citation>
    <scope>NUCLEOTIDE SEQUENCE</scope>
    <source>
        <strain evidence="13">UoL-WK</strain>
    </source>
</reference>
<proteinExistence type="predicted"/>
<dbReference type="PANTHER" id="PTHR13466:SF0">
    <property type="entry name" value="SMP-LTD DOMAIN-CONTAINING PROTEIN"/>
    <property type="match status" value="1"/>
</dbReference>
<feature type="transmembrane region" description="Helical" evidence="10">
    <location>
        <begin position="217"/>
        <end position="240"/>
    </location>
</feature>
<keyword evidence="14" id="KW-1185">Reference proteome</keyword>
<dbReference type="OrthoDB" id="26740at2759"/>
<dbReference type="InterPro" id="IPR031468">
    <property type="entry name" value="SMP_LBD"/>
</dbReference>
<dbReference type="EMBL" id="NCKU01002996">
    <property type="protein sequence ID" value="RWS08379.1"/>
    <property type="molecule type" value="Genomic_DNA"/>
</dbReference>
<keyword evidence="2" id="KW-0813">Transport</keyword>
<evidence type="ECO:0000256" key="8">
    <source>
        <dbReference type="ARBA" id="ARBA00023136"/>
    </source>
</evidence>
<evidence type="ECO:0000313" key="12">
    <source>
        <dbReference type="EMBL" id="RWS08378.1"/>
    </source>
</evidence>
<keyword evidence="7" id="KW-0446">Lipid-binding</keyword>
<gene>
    <name evidence="12" type="ORF">B4U79_14180</name>
    <name evidence="13" type="ORF">B4U79_14485</name>
</gene>
<dbReference type="GO" id="GO:0006869">
    <property type="term" value="P:lipid transport"/>
    <property type="evidence" value="ECO:0007669"/>
    <property type="project" value="UniProtKB-KW"/>
</dbReference>
<dbReference type="InterPro" id="IPR019411">
    <property type="entry name" value="MMM1_dom"/>
</dbReference>
<evidence type="ECO:0000256" key="6">
    <source>
        <dbReference type="ARBA" id="ARBA00023055"/>
    </source>
</evidence>
<evidence type="ECO:0000256" key="3">
    <source>
        <dbReference type="ARBA" id="ARBA00022692"/>
    </source>
</evidence>
<dbReference type="STRING" id="1965070.A0A3S5WGY5"/>